<keyword evidence="3" id="KW-0238">DNA-binding</keyword>
<keyword evidence="4" id="KW-0804">Transcription</keyword>
<evidence type="ECO:0000313" key="9">
    <source>
        <dbReference type="EMBL" id="OCJ32828.1"/>
    </source>
</evidence>
<evidence type="ECO:0000256" key="4">
    <source>
        <dbReference type="ARBA" id="ARBA00023163"/>
    </source>
</evidence>
<dbReference type="PRINTS" id="PR00039">
    <property type="entry name" value="HTHLYSR"/>
</dbReference>
<organism evidence="9 10">
    <name type="scientific">Agrobacterium tumefaciens</name>
    <dbReference type="NCBI Taxonomy" id="358"/>
    <lineage>
        <taxon>Bacteria</taxon>
        <taxon>Pseudomonadati</taxon>
        <taxon>Pseudomonadota</taxon>
        <taxon>Alphaproteobacteria</taxon>
        <taxon>Hyphomicrobiales</taxon>
        <taxon>Rhizobiaceae</taxon>
        <taxon>Rhizobium/Agrobacterium group</taxon>
        <taxon>Agrobacterium</taxon>
        <taxon>Agrobacterium tumefaciens complex</taxon>
    </lineage>
</organism>
<dbReference type="SUPFAM" id="SSF46785">
    <property type="entry name" value="Winged helix' DNA-binding domain"/>
    <property type="match status" value="1"/>
</dbReference>
<dbReference type="InterPro" id="IPR036390">
    <property type="entry name" value="WH_DNA-bd_sf"/>
</dbReference>
<dbReference type="Pfam" id="PF03466">
    <property type="entry name" value="LysR_substrate"/>
    <property type="match status" value="1"/>
</dbReference>
<dbReference type="PROSITE" id="PS50931">
    <property type="entry name" value="HTH_LYSR"/>
    <property type="match status" value="1"/>
</dbReference>
<sequence>MMRGSLAELEAVLAVSSQGGFRAAARELGISSSSLSQQVATLEARMGVRLFNRSTRSVVLSAAGEQFVASVGPALEAIRGAVEHVDEHRADATGTLRINTSVGATRMILTPLILEYMRRNAQMAVEIVTEGALVDVNAKGFDAGIRIREAVPADMVVVPISDNIRPAIVASPDYFRRYERPQVPADLQKHCCIRARMASGTIYRWEFERRGESFTLDVPGKLLLDDSDLMLRAVRDGGGLAYLNEWQVRDDLAAGRLEQVLSDWTPPYPGLCLYYPGRRNIPAKLRRLVDLIHELRQSRQV</sequence>
<dbReference type="InterPro" id="IPR005119">
    <property type="entry name" value="LysR_subst-bd"/>
</dbReference>
<dbReference type="Gene3D" id="1.10.10.10">
    <property type="entry name" value="Winged helix-like DNA-binding domain superfamily/Winged helix DNA-binding domain"/>
    <property type="match status" value="1"/>
</dbReference>
<dbReference type="Pfam" id="PF00126">
    <property type="entry name" value="HTH_1"/>
    <property type="match status" value="1"/>
</dbReference>
<evidence type="ECO:0000256" key="6">
    <source>
        <dbReference type="ARBA" id="ARBA00067332"/>
    </source>
</evidence>
<evidence type="ECO:0000256" key="5">
    <source>
        <dbReference type="ARBA" id="ARBA00054626"/>
    </source>
</evidence>
<dbReference type="PANTHER" id="PTHR30537:SF5">
    <property type="entry name" value="HTH-TYPE TRANSCRIPTIONAL ACTIVATOR TTDR-RELATED"/>
    <property type="match status" value="1"/>
</dbReference>
<name>A0AB36EJ85_AGRTU</name>
<gene>
    <name evidence="9" type="ORF">A6U91_21865</name>
</gene>
<accession>A0AB36EJ85</accession>
<reference evidence="9 10" key="1">
    <citation type="journal article" date="2016" name="PeerJ">
        <title>Gall-ID: tools for genotyping gall-causing phytopathogenic bacteria.</title>
        <authorList>
            <person name="Davis E.W.II."/>
            <person name="Weisberg A.J."/>
            <person name="Tabima J.F."/>
            <person name="Grunwald N.J."/>
            <person name="Chang J.H."/>
        </authorList>
    </citation>
    <scope>NUCLEOTIDE SEQUENCE [LARGE SCALE GENOMIC DNA]</scope>
    <source>
        <strain evidence="9 10">N2/73</strain>
    </source>
</reference>
<evidence type="ECO:0000256" key="7">
    <source>
        <dbReference type="ARBA" id="ARBA00083243"/>
    </source>
</evidence>
<comment type="caution">
    <text evidence="9">The sequence shown here is derived from an EMBL/GenBank/DDBJ whole genome shotgun (WGS) entry which is preliminary data.</text>
</comment>
<dbReference type="FunFam" id="1.10.10.10:FF:000001">
    <property type="entry name" value="LysR family transcriptional regulator"/>
    <property type="match status" value="1"/>
</dbReference>
<dbReference type="Gene3D" id="3.40.190.290">
    <property type="match status" value="1"/>
</dbReference>
<feature type="domain" description="HTH lysR-type" evidence="8">
    <location>
        <begin position="1"/>
        <end position="61"/>
    </location>
</feature>
<dbReference type="SUPFAM" id="SSF53850">
    <property type="entry name" value="Periplasmic binding protein-like II"/>
    <property type="match status" value="1"/>
</dbReference>
<evidence type="ECO:0000256" key="2">
    <source>
        <dbReference type="ARBA" id="ARBA00023015"/>
    </source>
</evidence>
<protein>
    <recommendedName>
        <fullName evidence="6">HTH-type transcriptional regulator TtuA</fullName>
    </recommendedName>
    <alternativeName>
        <fullName evidence="7">Tartrate utilization transcriptional regulator</fullName>
    </alternativeName>
</protein>
<dbReference type="GO" id="GO:0003677">
    <property type="term" value="F:DNA binding"/>
    <property type="evidence" value="ECO:0007669"/>
    <property type="project" value="UniProtKB-KW"/>
</dbReference>
<evidence type="ECO:0000313" key="10">
    <source>
        <dbReference type="Proteomes" id="UP000093451"/>
    </source>
</evidence>
<evidence type="ECO:0000256" key="3">
    <source>
        <dbReference type="ARBA" id="ARBA00023125"/>
    </source>
</evidence>
<evidence type="ECO:0000256" key="1">
    <source>
        <dbReference type="ARBA" id="ARBA00009437"/>
    </source>
</evidence>
<dbReference type="AlphaFoldDB" id="A0AB36EJ85"/>
<dbReference type="InterPro" id="IPR036388">
    <property type="entry name" value="WH-like_DNA-bd_sf"/>
</dbReference>
<keyword evidence="2" id="KW-0805">Transcription regulation</keyword>
<dbReference type="InterPro" id="IPR058163">
    <property type="entry name" value="LysR-type_TF_proteobact-type"/>
</dbReference>
<dbReference type="PANTHER" id="PTHR30537">
    <property type="entry name" value="HTH-TYPE TRANSCRIPTIONAL REGULATOR"/>
    <property type="match status" value="1"/>
</dbReference>
<evidence type="ECO:0000259" key="8">
    <source>
        <dbReference type="PROSITE" id="PS50931"/>
    </source>
</evidence>
<comment type="function">
    <text evidence="5">Transcriptional regulator of the ttuABCDE tartrate utilization operon.</text>
</comment>
<dbReference type="InterPro" id="IPR000847">
    <property type="entry name" value="LysR_HTH_N"/>
</dbReference>
<proteinExistence type="inferred from homology"/>
<dbReference type="EMBL" id="LXKT01000029">
    <property type="protein sequence ID" value="OCJ32828.1"/>
    <property type="molecule type" value="Genomic_DNA"/>
</dbReference>
<dbReference type="Proteomes" id="UP000093451">
    <property type="component" value="Unassembled WGS sequence"/>
</dbReference>
<dbReference type="GO" id="GO:0003700">
    <property type="term" value="F:DNA-binding transcription factor activity"/>
    <property type="evidence" value="ECO:0007669"/>
    <property type="project" value="InterPro"/>
</dbReference>
<comment type="similarity">
    <text evidence="1">Belongs to the LysR transcriptional regulatory family.</text>
</comment>